<proteinExistence type="predicted"/>
<evidence type="ECO:0000313" key="2">
    <source>
        <dbReference type="Proteomes" id="UP000308197"/>
    </source>
</evidence>
<gene>
    <name evidence="1" type="ORF">K466DRAFT_579678</name>
</gene>
<dbReference type="Proteomes" id="UP000308197">
    <property type="component" value="Unassembled WGS sequence"/>
</dbReference>
<accession>A0A5C3Q349</accession>
<protein>
    <submittedName>
        <fullName evidence="1">Uncharacterized protein</fullName>
    </submittedName>
</protein>
<keyword evidence="2" id="KW-1185">Reference proteome</keyword>
<dbReference type="InParanoid" id="A0A5C3Q349"/>
<sequence length="90" mass="9957">MRPPSHRPQLVISALHSPPHSRGCDPQLVCERKTARRSGEHCVTLLCMHLTGQRPSRCSVMFVVCCTAGFGVSEERAGQDPGQRLYLART</sequence>
<dbReference type="AlphaFoldDB" id="A0A5C3Q349"/>
<dbReference type="EMBL" id="ML210965">
    <property type="protein sequence ID" value="TFK94790.1"/>
    <property type="molecule type" value="Genomic_DNA"/>
</dbReference>
<organism evidence="1 2">
    <name type="scientific">Polyporus arcularius HHB13444</name>
    <dbReference type="NCBI Taxonomy" id="1314778"/>
    <lineage>
        <taxon>Eukaryota</taxon>
        <taxon>Fungi</taxon>
        <taxon>Dikarya</taxon>
        <taxon>Basidiomycota</taxon>
        <taxon>Agaricomycotina</taxon>
        <taxon>Agaricomycetes</taxon>
        <taxon>Polyporales</taxon>
        <taxon>Polyporaceae</taxon>
        <taxon>Polyporus</taxon>
    </lineage>
</organism>
<evidence type="ECO:0000313" key="1">
    <source>
        <dbReference type="EMBL" id="TFK94790.1"/>
    </source>
</evidence>
<reference evidence="1 2" key="1">
    <citation type="journal article" date="2019" name="Nat. Ecol. Evol.">
        <title>Megaphylogeny resolves global patterns of mushroom evolution.</title>
        <authorList>
            <person name="Varga T."/>
            <person name="Krizsan K."/>
            <person name="Foldi C."/>
            <person name="Dima B."/>
            <person name="Sanchez-Garcia M."/>
            <person name="Sanchez-Ramirez S."/>
            <person name="Szollosi G.J."/>
            <person name="Szarkandi J.G."/>
            <person name="Papp V."/>
            <person name="Albert L."/>
            <person name="Andreopoulos W."/>
            <person name="Angelini C."/>
            <person name="Antonin V."/>
            <person name="Barry K.W."/>
            <person name="Bougher N.L."/>
            <person name="Buchanan P."/>
            <person name="Buyck B."/>
            <person name="Bense V."/>
            <person name="Catcheside P."/>
            <person name="Chovatia M."/>
            <person name="Cooper J."/>
            <person name="Damon W."/>
            <person name="Desjardin D."/>
            <person name="Finy P."/>
            <person name="Geml J."/>
            <person name="Haridas S."/>
            <person name="Hughes K."/>
            <person name="Justo A."/>
            <person name="Karasinski D."/>
            <person name="Kautmanova I."/>
            <person name="Kiss B."/>
            <person name="Kocsube S."/>
            <person name="Kotiranta H."/>
            <person name="LaButti K.M."/>
            <person name="Lechner B.E."/>
            <person name="Liimatainen K."/>
            <person name="Lipzen A."/>
            <person name="Lukacs Z."/>
            <person name="Mihaltcheva S."/>
            <person name="Morgado L.N."/>
            <person name="Niskanen T."/>
            <person name="Noordeloos M.E."/>
            <person name="Ohm R.A."/>
            <person name="Ortiz-Santana B."/>
            <person name="Ovrebo C."/>
            <person name="Racz N."/>
            <person name="Riley R."/>
            <person name="Savchenko A."/>
            <person name="Shiryaev A."/>
            <person name="Soop K."/>
            <person name="Spirin V."/>
            <person name="Szebenyi C."/>
            <person name="Tomsovsky M."/>
            <person name="Tulloss R.E."/>
            <person name="Uehling J."/>
            <person name="Grigoriev I.V."/>
            <person name="Vagvolgyi C."/>
            <person name="Papp T."/>
            <person name="Martin F.M."/>
            <person name="Miettinen O."/>
            <person name="Hibbett D.S."/>
            <person name="Nagy L.G."/>
        </authorList>
    </citation>
    <scope>NUCLEOTIDE SEQUENCE [LARGE SCALE GENOMIC DNA]</scope>
    <source>
        <strain evidence="1 2">HHB13444</strain>
    </source>
</reference>
<name>A0A5C3Q349_9APHY</name>